<keyword evidence="3" id="KW-1185">Reference proteome</keyword>
<evidence type="ECO:0000313" key="2">
    <source>
        <dbReference type="EMBL" id="SIS63641.1"/>
    </source>
</evidence>
<organism evidence="2 3">
    <name type="scientific">Filimonas lacunae</name>
    <dbReference type="NCBI Taxonomy" id="477680"/>
    <lineage>
        <taxon>Bacteria</taxon>
        <taxon>Pseudomonadati</taxon>
        <taxon>Bacteroidota</taxon>
        <taxon>Chitinophagia</taxon>
        <taxon>Chitinophagales</taxon>
        <taxon>Chitinophagaceae</taxon>
        <taxon>Filimonas</taxon>
    </lineage>
</organism>
<accession>A0A1N7KQ24</accession>
<gene>
    <name evidence="2" type="ORF">SAMN05421788_101348</name>
</gene>
<protein>
    <submittedName>
        <fullName evidence="2">Uncharacterized protein</fullName>
    </submittedName>
</protein>
<dbReference type="EMBL" id="FTOR01000001">
    <property type="protein sequence ID" value="SIS63641.1"/>
    <property type="molecule type" value="Genomic_DNA"/>
</dbReference>
<dbReference type="AlphaFoldDB" id="A0A1N7KQ24"/>
<keyword evidence="1" id="KW-1133">Transmembrane helix</keyword>
<evidence type="ECO:0000313" key="3">
    <source>
        <dbReference type="Proteomes" id="UP000186917"/>
    </source>
</evidence>
<dbReference type="Proteomes" id="UP000186917">
    <property type="component" value="Unassembled WGS sequence"/>
</dbReference>
<keyword evidence="1" id="KW-0812">Transmembrane</keyword>
<proteinExistence type="predicted"/>
<sequence length="33" mass="3770">MDDVRRILGYSGVILAQFIVIAWYIVVIVVLPH</sequence>
<reference evidence="3" key="1">
    <citation type="submission" date="2017-01" db="EMBL/GenBank/DDBJ databases">
        <authorList>
            <person name="Varghese N."/>
            <person name="Submissions S."/>
        </authorList>
    </citation>
    <scope>NUCLEOTIDE SEQUENCE [LARGE SCALE GENOMIC DNA]</scope>
    <source>
        <strain evidence="3">DSM 21054</strain>
    </source>
</reference>
<keyword evidence="1" id="KW-0472">Membrane</keyword>
<feature type="transmembrane region" description="Helical" evidence="1">
    <location>
        <begin position="7"/>
        <end position="31"/>
    </location>
</feature>
<name>A0A1N7KQ24_9BACT</name>
<evidence type="ECO:0000256" key="1">
    <source>
        <dbReference type="SAM" id="Phobius"/>
    </source>
</evidence>
<dbReference type="STRING" id="477680.SAMN05421788_101348"/>